<keyword evidence="1" id="KW-0547">Nucleotide-binding</keyword>
<dbReference type="Gene3D" id="3.40.50.10810">
    <property type="entry name" value="Tandem AAA-ATPase domain"/>
    <property type="match status" value="1"/>
</dbReference>
<evidence type="ECO:0000256" key="4">
    <source>
        <dbReference type="ARBA" id="ARBA00022840"/>
    </source>
</evidence>
<dbReference type="InterPro" id="IPR027417">
    <property type="entry name" value="P-loop_NTPase"/>
</dbReference>
<dbReference type="Pfam" id="PF00176">
    <property type="entry name" value="SNF2-rel_dom"/>
    <property type="match status" value="1"/>
</dbReference>
<organism evidence="8 9">
    <name type="scientific">Nitrospira defluvii</name>
    <dbReference type="NCBI Taxonomy" id="330214"/>
    <lineage>
        <taxon>Bacteria</taxon>
        <taxon>Pseudomonadati</taxon>
        <taxon>Nitrospirota</taxon>
        <taxon>Nitrospiria</taxon>
        <taxon>Nitrospirales</taxon>
        <taxon>Nitrospiraceae</taxon>
        <taxon>Nitrospira</taxon>
    </lineage>
</organism>
<dbReference type="InterPro" id="IPR014001">
    <property type="entry name" value="Helicase_ATP-bd"/>
</dbReference>
<comment type="caution">
    <text evidence="8">The sequence shown here is derived from an EMBL/GenBank/DDBJ whole genome shotgun (WGS) entry which is preliminary data.</text>
</comment>
<protein>
    <submittedName>
        <fullName evidence="8">RNA polymerase-associated protein RapA</fullName>
        <ecNumber evidence="8">3.6.4.-</ecNumber>
    </submittedName>
</protein>
<dbReference type="RefSeq" id="WP_213043443.1">
    <property type="nucleotide sequence ID" value="NZ_CAJNBJ010000017.1"/>
</dbReference>
<dbReference type="InterPro" id="IPR000330">
    <property type="entry name" value="SNF2_N"/>
</dbReference>
<evidence type="ECO:0000313" key="8">
    <source>
        <dbReference type="EMBL" id="CAE6778764.1"/>
    </source>
</evidence>
<evidence type="ECO:0000259" key="6">
    <source>
        <dbReference type="PROSITE" id="PS51192"/>
    </source>
</evidence>
<evidence type="ECO:0000256" key="2">
    <source>
        <dbReference type="ARBA" id="ARBA00022801"/>
    </source>
</evidence>
<evidence type="ECO:0000256" key="5">
    <source>
        <dbReference type="SAM" id="MobiDB-lite"/>
    </source>
</evidence>
<evidence type="ECO:0000256" key="1">
    <source>
        <dbReference type="ARBA" id="ARBA00022741"/>
    </source>
</evidence>
<feature type="domain" description="Helicase ATP-binding" evidence="6">
    <location>
        <begin position="129"/>
        <end position="316"/>
    </location>
</feature>
<dbReference type="InterPro" id="IPR057342">
    <property type="entry name" value="DEXDc_RapA"/>
</dbReference>
<feature type="region of interest" description="Disordered" evidence="5">
    <location>
        <begin position="979"/>
        <end position="1005"/>
    </location>
</feature>
<dbReference type="SMART" id="SM00487">
    <property type="entry name" value="DEXDc"/>
    <property type="match status" value="1"/>
</dbReference>
<evidence type="ECO:0000313" key="9">
    <source>
        <dbReference type="Proteomes" id="UP000675880"/>
    </source>
</evidence>
<sequence>MPSQLPEPGQVVIVRQRPFTVVDVKASQLPLPAHLQDSQTRQHLVRLSSVEDEGLGEEMEVVWELEPGASCREKAALPALHSFDPPKVFDAFLDAVRWGSVSSADDKALQAPFRSGVDVDDYQLDPVVRALSMPRVNLLVADDVGLGKTIEAGLVAQELILRHRARTILIVCPSSIQVQWKEEMRDKFGLEFRIVDSDLFADLRRRRGIHVNPWSHFPRLITSIDFLKRERPMRLFRETLPAGDQPAYPRPYDLLILDEAHNVAPSGRGKYATDSLRTTTIRTLAPSFEHKLFLSATPHNGYGESFAALLELLDNQRFARAVRPNRTQLQAVMVRRMKSELELRWDGTRRFAKRMVKHLEVSYSDAERNAHHNLQRYAELRAQSAHTAGERFASEFVLKLLKKRLFSSPAAFAITLEKHARAATTAKGGAASGAWQRQLEEVDHDFANDEDYESTSLEAVEIASRHGTTLSAEEQSLLKQLREFATHAAAHADSKARTLIKWLKQTLKPGGKWSNRRVIIFTEYRATQKWLHDLLAAEGLAGQDRLLTIYGGMPSDDREKIKAAFQANPVVAPVRILLATDAASEGVNLQNHCWQLIHYEIPWNPNRMEQRNGRVDRHGQKNSEVEVFHFVGAGFDETKPGQAPGDLEGDLEFLLRAVLKVETIREDLGKVGPVIADQVEEAMLGRRQRLDTARAERESEPVRAMLKFERTLREQLQKLAEQLHETERELHLSPDNIRNVVQTGLALAGQPALRPAEVPGLWPDPSGAHRDCPVFHLPTLTGSWALCADGLAHPHTKVTRPIVFDHALAEGRDDVVLCHLNHRLVQMCVRLLRAEVWSQGLTQKLNRFTSRLVPDTALQTPAVVVHGRLLVLGGDSQRVHEEIILAGGFIREGRFARMNVGETQAAYEAIEGQSAPGFVEDRLKELWPKMEVPLLQALEVRMTERTKNLQKFLDERSEQEVAKLAAIMRELEKSIRETLDEKDEPQQRFEWSEGERQQRERDLNGLRTRLKEIPVELARETEHLRSRYRNPQPRLFPIAVTFLVPHRAIAQLQQGGSR</sequence>
<feature type="domain" description="Helicase C-terminal" evidence="7">
    <location>
        <begin position="502"/>
        <end position="683"/>
    </location>
</feature>
<dbReference type="Pfam" id="PF00271">
    <property type="entry name" value="Helicase_C"/>
    <property type="match status" value="1"/>
</dbReference>
<dbReference type="GO" id="GO:0016787">
    <property type="term" value="F:hydrolase activity"/>
    <property type="evidence" value="ECO:0007669"/>
    <property type="project" value="UniProtKB-KW"/>
</dbReference>
<dbReference type="InterPro" id="IPR038718">
    <property type="entry name" value="SNF2-like_sf"/>
</dbReference>
<dbReference type="PANTHER" id="PTHR45766">
    <property type="entry name" value="DNA ANNEALING HELICASE AND ENDONUCLEASE ZRANB3 FAMILY MEMBER"/>
    <property type="match status" value="1"/>
</dbReference>
<dbReference type="Gene3D" id="3.40.50.300">
    <property type="entry name" value="P-loop containing nucleotide triphosphate hydrolases"/>
    <property type="match status" value="1"/>
</dbReference>
<dbReference type="Proteomes" id="UP000675880">
    <property type="component" value="Unassembled WGS sequence"/>
</dbReference>
<dbReference type="EC" id="3.6.4.-" evidence="8"/>
<name>A0ABM8RYE7_9BACT</name>
<dbReference type="PANTHER" id="PTHR45766:SF6">
    <property type="entry name" value="SWI_SNF-RELATED MATRIX-ASSOCIATED ACTIN-DEPENDENT REGULATOR OF CHROMATIN SUBFAMILY A-LIKE PROTEIN 1"/>
    <property type="match status" value="1"/>
</dbReference>
<dbReference type="PROSITE" id="PS51192">
    <property type="entry name" value="HELICASE_ATP_BIND_1"/>
    <property type="match status" value="1"/>
</dbReference>
<dbReference type="InterPro" id="IPR049730">
    <property type="entry name" value="SNF2/RAD54-like_C"/>
</dbReference>
<keyword evidence="2 8" id="KW-0378">Hydrolase</keyword>
<dbReference type="PROSITE" id="PS51194">
    <property type="entry name" value="HELICASE_CTER"/>
    <property type="match status" value="1"/>
</dbReference>
<keyword evidence="4" id="KW-0067">ATP-binding</keyword>
<accession>A0ABM8RYE7</accession>
<keyword evidence="3" id="KW-0347">Helicase</keyword>
<dbReference type="SUPFAM" id="SSF52540">
    <property type="entry name" value="P-loop containing nucleoside triphosphate hydrolases"/>
    <property type="match status" value="1"/>
</dbReference>
<dbReference type="InterPro" id="IPR001650">
    <property type="entry name" value="Helicase_C-like"/>
</dbReference>
<dbReference type="CDD" id="cd18011">
    <property type="entry name" value="DEXDc_RapA"/>
    <property type="match status" value="1"/>
</dbReference>
<keyword evidence="9" id="KW-1185">Reference proteome</keyword>
<evidence type="ECO:0000259" key="7">
    <source>
        <dbReference type="PROSITE" id="PS51194"/>
    </source>
</evidence>
<dbReference type="EMBL" id="CAJNBJ010000017">
    <property type="protein sequence ID" value="CAE6778764.1"/>
    <property type="molecule type" value="Genomic_DNA"/>
</dbReference>
<gene>
    <name evidence="8" type="primary">rapA</name>
    <name evidence="8" type="ORF">NSPZN2_40650</name>
</gene>
<dbReference type="NCBIfam" id="NF038317">
    <property type="entry name" value="DISARM_DrmD"/>
    <property type="match status" value="1"/>
</dbReference>
<reference evidence="8 9" key="1">
    <citation type="submission" date="2021-02" db="EMBL/GenBank/DDBJ databases">
        <authorList>
            <person name="Han P."/>
        </authorList>
    </citation>
    <scope>NUCLEOTIDE SEQUENCE [LARGE SCALE GENOMIC DNA]</scope>
    <source>
        <strain evidence="8">Candidatus Nitrospira sp. ZN2</strain>
    </source>
</reference>
<dbReference type="SMART" id="SM00490">
    <property type="entry name" value="HELICc"/>
    <property type="match status" value="1"/>
</dbReference>
<proteinExistence type="predicted"/>
<evidence type="ECO:0000256" key="3">
    <source>
        <dbReference type="ARBA" id="ARBA00022806"/>
    </source>
</evidence>
<dbReference type="CDD" id="cd18793">
    <property type="entry name" value="SF2_C_SNF"/>
    <property type="match status" value="1"/>
</dbReference>